<gene>
    <name evidence="1" type="ORF">UFOVP1655_126</name>
</gene>
<accession>A0A6J5T6M3</accession>
<proteinExistence type="predicted"/>
<evidence type="ECO:0000313" key="1">
    <source>
        <dbReference type="EMBL" id="CAB4222534.1"/>
    </source>
</evidence>
<organism evidence="1">
    <name type="scientific">uncultured Caudovirales phage</name>
    <dbReference type="NCBI Taxonomy" id="2100421"/>
    <lineage>
        <taxon>Viruses</taxon>
        <taxon>Duplodnaviria</taxon>
        <taxon>Heunggongvirae</taxon>
        <taxon>Uroviricota</taxon>
        <taxon>Caudoviricetes</taxon>
        <taxon>Peduoviridae</taxon>
        <taxon>Maltschvirus</taxon>
        <taxon>Maltschvirus maltsch</taxon>
    </lineage>
</organism>
<dbReference type="EMBL" id="LR797523">
    <property type="protein sequence ID" value="CAB4222534.1"/>
    <property type="molecule type" value="Genomic_DNA"/>
</dbReference>
<reference evidence="1" key="1">
    <citation type="submission" date="2020-05" db="EMBL/GenBank/DDBJ databases">
        <authorList>
            <person name="Chiriac C."/>
            <person name="Salcher M."/>
            <person name="Ghai R."/>
            <person name="Kavagutti S V."/>
        </authorList>
    </citation>
    <scope>NUCLEOTIDE SEQUENCE</scope>
</reference>
<sequence length="60" mass="6844">MKMKMITDTEHICNVCECEYTDAEGGVEGYFGIIPVEFCPFCFSSMCDMVSQYMGYDDEV</sequence>
<protein>
    <submittedName>
        <fullName evidence="1">Uncharacterized protein</fullName>
    </submittedName>
</protein>
<name>A0A6J5T6M3_9CAUD</name>